<evidence type="ECO:0000256" key="5">
    <source>
        <dbReference type="ARBA" id="ARBA00023136"/>
    </source>
</evidence>
<name>L8JXW1_9BACT</name>
<dbReference type="AlphaFoldDB" id="L8JXW1"/>
<reference evidence="7 8" key="1">
    <citation type="submission" date="2012-12" db="EMBL/GenBank/DDBJ databases">
        <title>Genome assembly of Fulvivirga imtechensis AK7.</title>
        <authorList>
            <person name="Nupur N."/>
            <person name="Khatri I."/>
            <person name="Kumar R."/>
            <person name="Subramanian S."/>
            <person name="Pinnaka A."/>
        </authorList>
    </citation>
    <scope>NUCLEOTIDE SEQUENCE [LARGE SCALE GENOMIC DNA]</scope>
    <source>
        <strain evidence="7 8">AK7</strain>
    </source>
</reference>
<evidence type="ECO:0000256" key="6">
    <source>
        <dbReference type="SAM" id="Phobius"/>
    </source>
</evidence>
<evidence type="ECO:0000313" key="8">
    <source>
        <dbReference type="Proteomes" id="UP000011135"/>
    </source>
</evidence>
<dbReference type="EMBL" id="AMZN01000001">
    <property type="protein sequence ID" value="ELR73896.1"/>
    <property type="molecule type" value="Genomic_DNA"/>
</dbReference>
<dbReference type="STRING" id="1237149.C900_00060"/>
<dbReference type="PANTHER" id="PTHR30213:SF1">
    <property type="entry name" value="INNER MEMBRANE PROTEIN YHJD"/>
    <property type="match status" value="1"/>
</dbReference>
<dbReference type="NCBIfam" id="TIGR00765">
    <property type="entry name" value="yihY_not_rbn"/>
    <property type="match status" value="1"/>
</dbReference>
<dbReference type="GO" id="GO:0005886">
    <property type="term" value="C:plasma membrane"/>
    <property type="evidence" value="ECO:0007669"/>
    <property type="project" value="UniProtKB-SubCell"/>
</dbReference>
<feature type="transmembrane region" description="Helical" evidence="6">
    <location>
        <begin position="177"/>
        <end position="200"/>
    </location>
</feature>
<protein>
    <submittedName>
        <fullName evidence="7">Ribonuclease BN</fullName>
    </submittedName>
</protein>
<evidence type="ECO:0000313" key="7">
    <source>
        <dbReference type="EMBL" id="ELR73896.1"/>
    </source>
</evidence>
<keyword evidence="5 6" id="KW-0472">Membrane</keyword>
<dbReference type="PATRIC" id="fig|1237149.3.peg.60"/>
<dbReference type="InterPro" id="IPR017039">
    <property type="entry name" value="Virul_fac_BrkB"/>
</dbReference>
<dbReference type="RefSeq" id="WP_009577489.1">
    <property type="nucleotide sequence ID" value="NZ_AMZN01000001.1"/>
</dbReference>
<evidence type="ECO:0000256" key="2">
    <source>
        <dbReference type="ARBA" id="ARBA00022475"/>
    </source>
</evidence>
<feature type="transmembrane region" description="Helical" evidence="6">
    <location>
        <begin position="21"/>
        <end position="48"/>
    </location>
</feature>
<feature type="transmembrane region" description="Helical" evidence="6">
    <location>
        <begin position="137"/>
        <end position="157"/>
    </location>
</feature>
<feature type="transmembrane region" description="Helical" evidence="6">
    <location>
        <begin position="212"/>
        <end position="231"/>
    </location>
</feature>
<comment type="caution">
    <text evidence="7">The sequence shown here is derived from an EMBL/GenBank/DDBJ whole genome shotgun (WGS) entry which is preliminary data.</text>
</comment>
<proteinExistence type="predicted"/>
<dbReference type="Proteomes" id="UP000011135">
    <property type="component" value="Unassembled WGS sequence"/>
</dbReference>
<dbReference type="Pfam" id="PF03631">
    <property type="entry name" value="Virul_fac_BrkB"/>
    <property type="match status" value="1"/>
</dbReference>
<feature type="transmembrane region" description="Helical" evidence="6">
    <location>
        <begin position="243"/>
        <end position="275"/>
    </location>
</feature>
<feature type="transmembrane region" description="Helical" evidence="6">
    <location>
        <begin position="92"/>
        <end position="116"/>
    </location>
</feature>
<evidence type="ECO:0000256" key="4">
    <source>
        <dbReference type="ARBA" id="ARBA00022989"/>
    </source>
</evidence>
<organism evidence="7 8">
    <name type="scientific">Fulvivirga imtechensis AK7</name>
    <dbReference type="NCBI Taxonomy" id="1237149"/>
    <lineage>
        <taxon>Bacteria</taxon>
        <taxon>Pseudomonadati</taxon>
        <taxon>Bacteroidota</taxon>
        <taxon>Cytophagia</taxon>
        <taxon>Cytophagales</taxon>
        <taxon>Fulvivirgaceae</taxon>
        <taxon>Fulvivirga</taxon>
    </lineage>
</organism>
<keyword evidence="4 6" id="KW-1133">Transmembrane helix</keyword>
<accession>L8JXW1</accession>
<dbReference type="OrthoDB" id="9797028at2"/>
<evidence type="ECO:0000256" key="3">
    <source>
        <dbReference type="ARBA" id="ARBA00022692"/>
    </source>
</evidence>
<keyword evidence="8" id="KW-1185">Reference proteome</keyword>
<dbReference type="eggNOG" id="COG1295">
    <property type="taxonomic scope" value="Bacteria"/>
</dbReference>
<gene>
    <name evidence="7" type="ORF">C900_00060</name>
</gene>
<keyword evidence="3 6" id="KW-0812">Transmembrane</keyword>
<dbReference type="PIRSF" id="PIRSF035875">
    <property type="entry name" value="RNase_BN"/>
    <property type="match status" value="1"/>
</dbReference>
<dbReference type="PANTHER" id="PTHR30213">
    <property type="entry name" value="INNER MEMBRANE PROTEIN YHJD"/>
    <property type="match status" value="1"/>
</dbReference>
<comment type="subcellular location">
    <subcellularLocation>
        <location evidence="1">Cell membrane</location>
        <topology evidence="1">Multi-pass membrane protein</topology>
    </subcellularLocation>
</comment>
<keyword evidence="2" id="KW-1003">Cell membrane</keyword>
<sequence>MNIKKAGKIIAKSFHVLKRSQPLLLASSTAFFTLFASAPILIILFNILSLYFRQDTLSTEAYQHMAGWFGVDTADQIRNIADNFRKQASSKWITIGGSIFLAFVATTLLHIIRQAFDQIWKIRLKKSRKIQHNIKQRLSAFALILVGGILFSISILTDAAITLLKDYLDQIIPSVNALVIRGVNELISLLIATLWFAILFRYLPNARIKSKYAIIGGFFTAILFDIGKFLLGRLLITDNLNNIFGASASIMLLLLFIFYASLIMYFGAAFVLVYMKEKGHHIQPKKNAERYEHRTLV</sequence>
<evidence type="ECO:0000256" key="1">
    <source>
        <dbReference type="ARBA" id="ARBA00004651"/>
    </source>
</evidence>